<evidence type="ECO:0000313" key="3">
    <source>
        <dbReference type="Proteomes" id="UP001596058"/>
    </source>
</evidence>
<gene>
    <name evidence="2" type="ORF">ACFPZ3_29125</name>
</gene>
<dbReference type="EMBL" id="JBHSPA010000031">
    <property type="protein sequence ID" value="MFC5827945.1"/>
    <property type="molecule type" value="Genomic_DNA"/>
</dbReference>
<sequence>MAIPLSGCAGTAESSTAASGAPRAAQAPAAAVQEPPRNGAADKTSEKNLKQFEWFAGSWTCASENIPPVGKPYTSTLKATGAFELSGRWFVWNSQEQPGPQVANPVAFKGVWGYDTTNKRVVTNHFDSTGIRALQYGAGWKGDVLDLTDGSLFLKDGPPIPFREIFTKLGPDRFTDDMLFKLDGKWQRIIIADCHRDK</sequence>
<evidence type="ECO:0000313" key="2">
    <source>
        <dbReference type="EMBL" id="MFC5827945.1"/>
    </source>
</evidence>
<feature type="region of interest" description="Disordered" evidence="1">
    <location>
        <begin position="1"/>
        <end position="44"/>
    </location>
</feature>
<reference evidence="3" key="1">
    <citation type="journal article" date="2019" name="Int. J. Syst. Evol. Microbiol.">
        <title>The Global Catalogue of Microorganisms (GCM) 10K type strain sequencing project: providing services to taxonomists for standard genome sequencing and annotation.</title>
        <authorList>
            <consortium name="The Broad Institute Genomics Platform"/>
            <consortium name="The Broad Institute Genome Sequencing Center for Infectious Disease"/>
            <person name="Wu L."/>
            <person name="Ma J."/>
        </authorList>
    </citation>
    <scope>NUCLEOTIDE SEQUENCE [LARGE SCALE GENOMIC DNA]</scope>
    <source>
        <strain evidence="3">CCUG 53903</strain>
    </source>
</reference>
<organism evidence="2 3">
    <name type="scientific">Nonomuraea insulae</name>
    <dbReference type="NCBI Taxonomy" id="1616787"/>
    <lineage>
        <taxon>Bacteria</taxon>
        <taxon>Bacillati</taxon>
        <taxon>Actinomycetota</taxon>
        <taxon>Actinomycetes</taxon>
        <taxon>Streptosporangiales</taxon>
        <taxon>Streptosporangiaceae</taxon>
        <taxon>Nonomuraea</taxon>
    </lineage>
</organism>
<proteinExistence type="predicted"/>
<name>A0ABW1CQH4_9ACTN</name>
<dbReference type="RefSeq" id="WP_379517445.1">
    <property type="nucleotide sequence ID" value="NZ_JBHSPA010000031.1"/>
</dbReference>
<protein>
    <recommendedName>
        <fullName evidence="4">DUF1579 domain-containing protein</fullName>
    </recommendedName>
</protein>
<feature type="compositionally biased region" description="Low complexity" evidence="1">
    <location>
        <begin position="1"/>
        <end position="36"/>
    </location>
</feature>
<keyword evidence="3" id="KW-1185">Reference proteome</keyword>
<evidence type="ECO:0000256" key="1">
    <source>
        <dbReference type="SAM" id="MobiDB-lite"/>
    </source>
</evidence>
<evidence type="ECO:0008006" key="4">
    <source>
        <dbReference type="Google" id="ProtNLM"/>
    </source>
</evidence>
<accession>A0ABW1CQH4</accession>
<dbReference type="Proteomes" id="UP001596058">
    <property type="component" value="Unassembled WGS sequence"/>
</dbReference>
<comment type="caution">
    <text evidence="2">The sequence shown here is derived from an EMBL/GenBank/DDBJ whole genome shotgun (WGS) entry which is preliminary data.</text>
</comment>